<keyword evidence="3" id="KW-1015">Disulfide bond</keyword>
<dbReference type="InterPro" id="IPR036179">
    <property type="entry name" value="Ig-like_dom_sf"/>
</dbReference>
<dbReference type="InterPro" id="IPR007110">
    <property type="entry name" value="Ig-like_dom"/>
</dbReference>
<dbReference type="PROSITE" id="PS50835">
    <property type="entry name" value="IG_LIKE"/>
    <property type="match status" value="1"/>
</dbReference>
<dbReference type="PANTHER" id="PTHR11640">
    <property type="entry name" value="NEPHRIN"/>
    <property type="match status" value="1"/>
</dbReference>
<evidence type="ECO:0000313" key="10">
    <source>
        <dbReference type="Proteomes" id="UP000735302"/>
    </source>
</evidence>
<accession>A0AAV4C3H5</accession>
<evidence type="ECO:0000256" key="5">
    <source>
        <dbReference type="ARBA" id="ARBA00023319"/>
    </source>
</evidence>
<dbReference type="InterPro" id="IPR051275">
    <property type="entry name" value="Cell_adhesion_signaling"/>
</dbReference>
<evidence type="ECO:0000256" key="6">
    <source>
        <dbReference type="SAM" id="MobiDB-lite"/>
    </source>
</evidence>
<comment type="caution">
    <text evidence="9">The sequence shown here is derived from an EMBL/GenBank/DDBJ whole genome shotgun (WGS) entry which is preliminary data.</text>
</comment>
<proteinExistence type="predicted"/>
<dbReference type="InterPro" id="IPR013783">
    <property type="entry name" value="Ig-like_fold"/>
</dbReference>
<feature type="region of interest" description="Disordered" evidence="6">
    <location>
        <begin position="347"/>
        <end position="379"/>
    </location>
</feature>
<dbReference type="SUPFAM" id="SSF48726">
    <property type="entry name" value="Immunoglobulin"/>
    <property type="match status" value="1"/>
</dbReference>
<gene>
    <name evidence="9" type="ORF">PoB_005381100</name>
</gene>
<feature type="compositionally biased region" description="Polar residues" evidence="6">
    <location>
        <begin position="486"/>
        <end position="504"/>
    </location>
</feature>
<feature type="domain" description="Ig-like" evidence="8">
    <location>
        <begin position="11"/>
        <end position="99"/>
    </location>
</feature>
<dbReference type="EMBL" id="BLXT01005907">
    <property type="protein sequence ID" value="GFO27306.1"/>
    <property type="molecule type" value="Genomic_DNA"/>
</dbReference>
<reference evidence="9 10" key="1">
    <citation type="journal article" date="2021" name="Elife">
        <title>Chloroplast acquisition without the gene transfer in kleptoplastic sea slugs, Plakobranchus ocellatus.</title>
        <authorList>
            <person name="Maeda T."/>
            <person name="Takahashi S."/>
            <person name="Yoshida T."/>
            <person name="Shimamura S."/>
            <person name="Takaki Y."/>
            <person name="Nagai Y."/>
            <person name="Toyoda A."/>
            <person name="Suzuki Y."/>
            <person name="Arimoto A."/>
            <person name="Ishii H."/>
            <person name="Satoh N."/>
            <person name="Nishiyama T."/>
            <person name="Hasebe M."/>
            <person name="Maruyama T."/>
            <person name="Minagawa J."/>
            <person name="Obokata J."/>
            <person name="Shigenobu S."/>
        </authorList>
    </citation>
    <scope>NUCLEOTIDE SEQUENCE [LARGE SCALE GENOMIC DNA]</scope>
</reference>
<dbReference type="GO" id="GO:0016020">
    <property type="term" value="C:membrane"/>
    <property type="evidence" value="ECO:0007669"/>
    <property type="project" value="UniProtKB-SubCell"/>
</dbReference>
<comment type="subcellular location">
    <subcellularLocation>
        <location evidence="1">Membrane</location>
        <topology evidence="1">Single-pass type I membrane protein</topology>
    </subcellularLocation>
</comment>
<keyword evidence="7" id="KW-0812">Transmembrane</keyword>
<dbReference type="AlphaFoldDB" id="A0AAV4C3H5"/>
<evidence type="ECO:0000256" key="1">
    <source>
        <dbReference type="ARBA" id="ARBA00004479"/>
    </source>
</evidence>
<keyword evidence="2 7" id="KW-0472">Membrane</keyword>
<keyword evidence="5" id="KW-0393">Immunoglobulin domain</keyword>
<feature type="compositionally biased region" description="Polar residues" evidence="6">
    <location>
        <begin position="361"/>
        <end position="370"/>
    </location>
</feature>
<name>A0AAV4C3H5_9GAST</name>
<protein>
    <recommendedName>
        <fullName evidence="8">Ig-like domain-containing protein</fullName>
    </recommendedName>
</protein>
<evidence type="ECO:0000256" key="4">
    <source>
        <dbReference type="ARBA" id="ARBA00023180"/>
    </source>
</evidence>
<evidence type="ECO:0000256" key="2">
    <source>
        <dbReference type="ARBA" id="ARBA00023136"/>
    </source>
</evidence>
<feature type="region of interest" description="Disordered" evidence="6">
    <location>
        <begin position="396"/>
        <end position="522"/>
    </location>
</feature>
<feature type="compositionally biased region" description="Basic and acidic residues" evidence="6">
    <location>
        <begin position="347"/>
        <end position="359"/>
    </location>
</feature>
<keyword evidence="7" id="KW-1133">Transmembrane helix</keyword>
<keyword evidence="4" id="KW-0325">Glycoprotein</keyword>
<evidence type="ECO:0000259" key="8">
    <source>
        <dbReference type="PROSITE" id="PS50835"/>
    </source>
</evidence>
<evidence type="ECO:0000313" key="9">
    <source>
        <dbReference type="EMBL" id="GFO27306.1"/>
    </source>
</evidence>
<sequence>MSNFFFTTDGPIVTFIHNSTSEFNEGYTPTFTCTAQGNPPPNLTITRKRTNKRLASIERNFKKAELIHTIGPLDCLDTDVYVCTGQNNRNVTAIEMIVQVKCSLQLVPNMKHLGVVEVALGETAELSLEIYGYPIPELLTLMRTRDSTNLTGSARHLIQYSPGQAPFGFVNVTISDVVEEDFTNYTILVSNGVGGENTTLVYPFCLVEMTARRTDSGNKIIYVVSVVAVLALLAINLISVVLVLRPRCCRQPQVLEAAQVVEYLEILPDPANLYEEDNLSDSANPYEEITFLDLTSPYEEIPAQAPEGEVTDHKQAQVLQPKQTNEYEEYDPDPTCKLKGATAKLCEGKSRGPQEEPDTRTYGQRQQQANEGEECVTDPTNKYEGAAQLFEEEGMGPNMLQDPKQIQVPSPDEKNIFEESGSQGATGYETPALVFVEGSMKPPDDAQQRRYVNCSPPQQENNDNQHTFDTNINIDIGEEKCVYVSSAGQDSQQGDPKLSGSPSDQGVRGRARGRAKELKRLK</sequence>
<dbReference type="Proteomes" id="UP000735302">
    <property type="component" value="Unassembled WGS sequence"/>
</dbReference>
<evidence type="ECO:0000256" key="3">
    <source>
        <dbReference type="ARBA" id="ARBA00023157"/>
    </source>
</evidence>
<dbReference type="Gene3D" id="2.60.40.10">
    <property type="entry name" value="Immunoglobulins"/>
    <property type="match status" value="2"/>
</dbReference>
<organism evidence="9 10">
    <name type="scientific">Plakobranchus ocellatus</name>
    <dbReference type="NCBI Taxonomy" id="259542"/>
    <lineage>
        <taxon>Eukaryota</taxon>
        <taxon>Metazoa</taxon>
        <taxon>Spiralia</taxon>
        <taxon>Lophotrochozoa</taxon>
        <taxon>Mollusca</taxon>
        <taxon>Gastropoda</taxon>
        <taxon>Heterobranchia</taxon>
        <taxon>Euthyneura</taxon>
        <taxon>Panpulmonata</taxon>
        <taxon>Sacoglossa</taxon>
        <taxon>Placobranchoidea</taxon>
        <taxon>Plakobranchidae</taxon>
        <taxon>Plakobranchus</taxon>
    </lineage>
</organism>
<evidence type="ECO:0000256" key="7">
    <source>
        <dbReference type="SAM" id="Phobius"/>
    </source>
</evidence>
<feature type="compositionally biased region" description="Polar residues" evidence="6">
    <location>
        <begin position="455"/>
        <end position="473"/>
    </location>
</feature>
<feature type="transmembrane region" description="Helical" evidence="7">
    <location>
        <begin position="220"/>
        <end position="244"/>
    </location>
</feature>
<keyword evidence="10" id="KW-1185">Reference proteome</keyword>